<keyword evidence="2" id="KW-1185">Reference proteome</keyword>
<gene>
    <name evidence="1" type="ORF">BC343_20755</name>
</gene>
<comment type="caution">
    <text evidence="1">The sequence shown here is derived from an EMBL/GenBank/DDBJ whole genome shotgun (WGS) entry which is preliminary data.</text>
</comment>
<proteinExistence type="predicted"/>
<evidence type="ECO:0000313" key="2">
    <source>
        <dbReference type="Proteomes" id="UP000189739"/>
    </source>
</evidence>
<accession>A0A1S9PKE4</accession>
<sequence length="85" mass="9865">MFFKAPKVYDLNEIKHIRAEEEPSLNSGFGRAGNNRQSISKFDTGTIKFDYGLKTVKFGNDLDEAEARYIIERLKSRKMLTEKNF</sequence>
<evidence type="ECO:0000313" key="1">
    <source>
        <dbReference type="EMBL" id="OOQ61405.1"/>
    </source>
</evidence>
<dbReference type="EMBL" id="MBTF01000002">
    <property type="protein sequence ID" value="OOQ61405.1"/>
    <property type="molecule type" value="Genomic_DNA"/>
</dbReference>
<dbReference type="AlphaFoldDB" id="A0A1S9PKE4"/>
<organism evidence="1 2">
    <name type="scientific">Mucilaginibacter pedocola</name>
    <dbReference type="NCBI Taxonomy" id="1792845"/>
    <lineage>
        <taxon>Bacteria</taxon>
        <taxon>Pseudomonadati</taxon>
        <taxon>Bacteroidota</taxon>
        <taxon>Sphingobacteriia</taxon>
        <taxon>Sphingobacteriales</taxon>
        <taxon>Sphingobacteriaceae</taxon>
        <taxon>Mucilaginibacter</taxon>
    </lineage>
</organism>
<protein>
    <submittedName>
        <fullName evidence="1">Uncharacterized protein</fullName>
    </submittedName>
</protein>
<dbReference type="Proteomes" id="UP000189739">
    <property type="component" value="Unassembled WGS sequence"/>
</dbReference>
<reference evidence="1 2" key="1">
    <citation type="submission" date="2016-07" db="EMBL/GenBank/DDBJ databases">
        <title>Genomic analysis of zinc-resistant bacterium Mucilaginibacter pedocola TBZ30.</title>
        <authorList>
            <person name="Huang J."/>
            <person name="Tang J."/>
        </authorList>
    </citation>
    <scope>NUCLEOTIDE SEQUENCE [LARGE SCALE GENOMIC DNA]</scope>
    <source>
        <strain evidence="1 2">TBZ30</strain>
    </source>
</reference>
<name>A0A1S9PKE4_9SPHI</name>